<accession>A0A1T0CSX5</accession>
<feature type="non-terminal residue" evidence="1">
    <location>
        <position position="162"/>
    </location>
</feature>
<dbReference type="RefSeq" id="WP_211271507.1">
    <property type="nucleotide sequence ID" value="NZ_MUYV01000005.1"/>
</dbReference>
<proteinExistence type="predicted"/>
<dbReference type="AlphaFoldDB" id="A0A1T0CSX5"/>
<sequence length="162" mass="17738">MGVALNSPVYPDATAALRHYLANSGENYQIDLEGLMKDSGIAPIVQKEINEAQLFIEENLTSKGVIDFHSTGASGATADSRNWYYATGGVLLYGGGRATHDGKGNYSMDFNLMSFDRYNWDGNKQTLILDRFVITDDQLGAMHRAGIAKEYNMYGAVPLTIT</sequence>
<protein>
    <submittedName>
        <fullName evidence="1">Uncharacterized protein</fullName>
    </submittedName>
</protein>
<dbReference type="EMBL" id="MUYV01000005">
    <property type="protein sequence ID" value="OOS25453.1"/>
    <property type="molecule type" value="Genomic_DNA"/>
</dbReference>
<name>A0A1T0CSX5_9GAMM</name>
<reference evidence="1 2" key="1">
    <citation type="submission" date="2017-02" db="EMBL/GenBank/DDBJ databases">
        <title>Draft genome sequence of Moraxella porci CCUG 54912T type strain.</title>
        <authorList>
            <person name="Salva-Serra F."/>
            <person name="Engstrom-Jakobsson H."/>
            <person name="Thorell K."/>
            <person name="Jaen-Luchoro D."/>
            <person name="Gonzales-Siles L."/>
            <person name="Karlsson R."/>
            <person name="Yazdan S."/>
            <person name="Boulund F."/>
            <person name="Johnning A."/>
            <person name="Engstrand L."/>
            <person name="Kristiansson E."/>
            <person name="Moore E."/>
        </authorList>
    </citation>
    <scope>NUCLEOTIDE SEQUENCE [LARGE SCALE GENOMIC DNA]</scope>
    <source>
        <strain evidence="1 2">CCUG 54912</strain>
    </source>
</reference>
<keyword evidence="2" id="KW-1185">Reference proteome</keyword>
<evidence type="ECO:0000313" key="1">
    <source>
        <dbReference type="EMBL" id="OOS25453.1"/>
    </source>
</evidence>
<comment type="caution">
    <text evidence="1">The sequence shown here is derived from an EMBL/GenBank/DDBJ whole genome shotgun (WGS) entry which is preliminary data.</text>
</comment>
<evidence type="ECO:0000313" key="2">
    <source>
        <dbReference type="Proteomes" id="UP000190683"/>
    </source>
</evidence>
<dbReference type="Proteomes" id="UP000190683">
    <property type="component" value="Unassembled WGS sequence"/>
</dbReference>
<gene>
    <name evidence="1" type="ORF">B0681_05475</name>
</gene>
<organism evidence="1 2">
    <name type="scientific">Moraxella porci DSM 25326</name>
    <dbReference type="NCBI Taxonomy" id="573983"/>
    <lineage>
        <taxon>Bacteria</taxon>
        <taxon>Pseudomonadati</taxon>
        <taxon>Pseudomonadota</taxon>
        <taxon>Gammaproteobacteria</taxon>
        <taxon>Moraxellales</taxon>
        <taxon>Moraxellaceae</taxon>
        <taxon>Moraxella</taxon>
    </lineage>
</organism>